<evidence type="ECO:0000313" key="2">
    <source>
        <dbReference type="EMBL" id="NUU63054.1"/>
    </source>
</evidence>
<sequence length="201" mass="22889">MTLYRNDTPNVYLPEKIFFANVDAAYIDTRVRTPFGVVDQLVIKFEVQHQSMSKRVQEKYNLPYSRTNKAGRAIQSLLGDVPGEFDPIDIIDKECLIRIVHRPLRNGGLWAGVAAVVPFVDPSDPDEDETLELLGDFYGEISNESDEYLHPNPDEADDIEPDFSDDGSNGCVFEDDEEPPLNEDDGVYWPPKQYDWDDIDD</sequence>
<organism evidence="2 3">
    <name type="scientific">Paenibacillus agri</name>
    <dbReference type="NCBI Taxonomy" id="2744309"/>
    <lineage>
        <taxon>Bacteria</taxon>
        <taxon>Bacillati</taxon>
        <taxon>Bacillota</taxon>
        <taxon>Bacilli</taxon>
        <taxon>Bacillales</taxon>
        <taxon>Paenibacillaceae</taxon>
        <taxon>Paenibacillus</taxon>
    </lineage>
</organism>
<keyword evidence="3" id="KW-1185">Reference proteome</keyword>
<proteinExistence type="predicted"/>
<protein>
    <submittedName>
        <fullName evidence="2">Uncharacterized protein</fullName>
    </submittedName>
</protein>
<feature type="compositionally biased region" description="Acidic residues" evidence="1">
    <location>
        <begin position="154"/>
        <end position="165"/>
    </location>
</feature>
<gene>
    <name evidence="2" type="ORF">HPT30_22130</name>
</gene>
<evidence type="ECO:0000256" key="1">
    <source>
        <dbReference type="SAM" id="MobiDB-lite"/>
    </source>
</evidence>
<accession>A0A850EUJ3</accession>
<dbReference type="EMBL" id="JABWCS010000217">
    <property type="protein sequence ID" value="NUU63054.1"/>
    <property type="molecule type" value="Genomic_DNA"/>
</dbReference>
<evidence type="ECO:0000313" key="3">
    <source>
        <dbReference type="Proteomes" id="UP000564806"/>
    </source>
</evidence>
<dbReference type="RefSeq" id="WP_175373484.1">
    <property type="nucleotide sequence ID" value="NZ_JABWCS010000217.1"/>
</dbReference>
<dbReference type="AlphaFoldDB" id="A0A850EUJ3"/>
<reference evidence="2" key="1">
    <citation type="submission" date="2020-06" db="EMBL/GenBank/DDBJ databases">
        <title>Paenibacillus sp. nov., isolated from soil.</title>
        <authorList>
            <person name="Seo Y.L."/>
        </authorList>
    </citation>
    <scope>NUCLEOTIDE SEQUENCE [LARGE SCALE GENOMIC DNA]</scope>
    <source>
        <strain evidence="2">JW14</strain>
    </source>
</reference>
<feature type="compositionally biased region" description="Acidic residues" evidence="1">
    <location>
        <begin position="173"/>
        <end position="186"/>
    </location>
</feature>
<name>A0A850EUJ3_9BACL</name>
<comment type="caution">
    <text evidence="2">The sequence shown here is derived from an EMBL/GenBank/DDBJ whole genome shotgun (WGS) entry which is preliminary data.</text>
</comment>
<feature type="region of interest" description="Disordered" evidence="1">
    <location>
        <begin position="144"/>
        <end position="201"/>
    </location>
</feature>
<dbReference type="Proteomes" id="UP000564806">
    <property type="component" value="Unassembled WGS sequence"/>
</dbReference>